<evidence type="ECO:0000256" key="1">
    <source>
        <dbReference type="ARBA" id="ARBA00004141"/>
    </source>
</evidence>
<dbReference type="Pfam" id="PF00730">
    <property type="entry name" value="HhH-GPD"/>
    <property type="match status" value="1"/>
</dbReference>
<dbReference type="SMART" id="SM00478">
    <property type="entry name" value="ENDO3c"/>
    <property type="match status" value="1"/>
</dbReference>
<dbReference type="Gene3D" id="1.20.1560.10">
    <property type="entry name" value="ABC transporter type 1, transmembrane domain"/>
    <property type="match status" value="1"/>
</dbReference>
<dbReference type="GO" id="GO:0140359">
    <property type="term" value="F:ABC-type transporter activity"/>
    <property type="evidence" value="ECO:0007669"/>
    <property type="project" value="InterPro"/>
</dbReference>
<gene>
    <name evidence="12" type="ORF">JMJ77_012130</name>
</gene>
<evidence type="ECO:0000259" key="10">
    <source>
        <dbReference type="PROSITE" id="PS50893"/>
    </source>
</evidence>
<keyword evidence="13" id="KW-1185">Reference proteome</keyword>
<dbReference type="PANTHER" id="PTHR24221:SF503">
    <property type="entry name" value="MITOCHONDRIAL POTASSIUM CHANNEL ATP-BINDING SUBUNIT"/>
    <property type="match status" value="1"/>
</dbReference>
<reference evidence="12" key="1">
    <citation type="submission" date="2021-05" db="EMBL/GenBank/DDBJ databases">
        <title>Comparative genomics of three Colletotrichum scovillei strains and genetic complementation revealed genes involved fungal growth and virulence on chili pepper.</title>
        <authorList>
            <person name="Hsieh D.-K."/>
            <person name="Chuang S.-C."/>
            <person name="Chen C.-Y."/>
            <person name="Chao Y.-T."/>
            <person name="Lu M.-Y.J."/>
            <person name="Lee M.-H."/>
            <person name="Shih M.-C."/>
        </authorList>
    </citation>
    <scope>NUCLEOTIDE SEQUENCE</scope>
    <source>
        <strain evidence="12">Coll-153</strain>
    </source>
</reference>
<feature type="transmembrane region" description="Helical" evidence="9">
    <location>
        <begin position="83"/>
        <end position="100"/>
    </location>
</feature>
<comment type="subcellular location">
    <subcellularLocation>
        <location evidence="1">Membrane</location>
        <topology evidence="1">Multi-pass membrane protein</topology>
    </subcellularLocation>
</comment>
<feature type="region of interest" description="Disordered" evidence="8">
    <location>
        <begin position="792"/>
        <end position="830"/>
    </location>
</feature>
<dbReference type="PANTHER" id="PTHR24221">
    <property type="entry name" value="ATP-BINDING CASSETTE SUB-FAMILY B"/>
    <property type="match status" value="1"/>
</dbReference>
<dbReference type="InterPro" id="IPR011257">
    <property type="entry name" value="DNA_glycosylase"/>
</dbReference>
<dbReference type="Gene3D" id="3.40.50.300">
    <property type="entry name" value="P-loop containing nucleotide triphosphate hydrolases"/>
    <property type="match status" value="1"/>
</dbReference>
<dbReference type="SUPFAM" id="SSF48150">
    <property type="entry name" value="DNA-glycosylase"/>
    <property type="match status" value="1"/>
</dbReference>
<evidence type="ECO:0000256" key="5">
    <source>
        <dbReference type="ARBA" id="ARBA00022840"/>
    </source>
</evidence>
<feature type="transmembrane region" description="Helical" evidence="9">
    <location>
        <begin position="299"/>
        <end position="321"/>
    </location>
</feature>
<name>A0A9P7QU62_9PEZI</name>
<dbReference type="InterPro" id="IPR023170">
    <property type="entry name" value="HhH_base_excis_C"/>
</dbReference>
<dbReference type="Pfam" id="PF00664">
    <property type="entry name" value="ABC_membrane"/>
    <property type="match status" value="1"/>
</dbReference>
<evidence type="ECO:0000256" key="9">
    <source>
        <dbReference type="SAM" id="Phobius"/>
    </source>
</evidence>
<keyword evidence="5" id="KW-0067">ATP-binding</keyword>
<dbReference type="Gene3D" id="1.10.1670.10">
    <property type="entry name" value="Helix-hairpin-Helix base-excision DNA repair enzymes (C-terminal)"/>
    <property type="match status" value="1"/>
</dbReference>
<feature type="region of interest" description="Disordered" evidence="8">
    <location>
        <begin position="163"/>
        <end position="220"/>
    </location>
</feature>
<dbReference type="PROSITE" id="PS00211">
    <property type="entry name" value="ABC_TRANSPORTER_1"/>
    <property type="match status" value="1"/>
</dbReference>
<dbReference type="InterPro" id="IPR017871">
    <property type="entry name" value="ABC_transporter-like_CS"/>
</dbReference>
<dbReference type="InterPro" id="IPR003593">
    <property type="entry name" value="AAA+_ATPase"/>
</dbReference>
<feature type="domain" description="ABC transporter" evidence="10">
    <location>
        <begin position="577"/>
        <end position="811"/>
    </location>
</feature>
<accession>A0A9P7QU62</accession>
<evidence type="ECO:0000313" key="12">
    <source>
        <dbReference type="EMBL" id="KAG7041610.1"/>
    </source>
</evidence>
<dbReference type="InterPro" id="IPR036640">
    <property type="entry name" value="ABC1_TM_sf"/>
</dbReference>
<evidence type="ECO:0000256" key="2">
    <source>
        <dbReference type="ARBA" id="ARBA00005580"/>
    </source>
</evidence>
<dbReference type="InterPro" id="IPR003439">
    <property type="entry name" value="ABC_transporter-like_ATP-bd"/>
</dbReference>
<dbReference type="GO" id="GO:0000702">
    <property type="term" value="F:oxidized base lesion DNA N-glycosylase activity"/>
    <property type="evidence" value="ECO:0007669"/>
    <property type="project" value="UniProtKB-ARBA"/>
</dbReference>
<evidence type="ECO:0000313" key="13">
    <source>
        <dbReference type="Proteomes" id="UP000699042"/>
    </source>
</evidence>
<dbReference type="SMART" id="SM00382">
    <property type="entry name" value="AAA"/>
    <property type="match status" value="1"/>
</dbReference>
<dbReference type="SUPFAM" id="SSF52540">
    <property type="entry name" value="P-loop containing nucleoside triphosphate hydrolases"/>
    <property type="match status" value="1"/>
</dbReference>
<keyword evidence="6 9" id="KW-1133">Transmembrane helix</keyword>
<keyword evidence="3 9" id="KW-0812">Transmembrane</keyword>
<dbReference type="Gene3D" id="1.10.340.30">
    <property type="entry name" value="Hypothetical protein, domain 2"/>
    <property type="match status" value="1"/>
</dbReference>
<dbReference type="CDD" id="cd00056">
    <property type="entry name" value="ENDO3c"/>
    <property type="match status" value="1"/>
</dbReference>
<sequence length="1131" mass="125477">MISPSQASQVLHYGCALSAVLIGFWASVQSSQVKRKHTSTKDYKHRRSKPEKIAQLIVIITYVSELVAAAFQPDAFNKEQAHIIHVLLSTFAWIALCSIGNETRLLLGACTATFLLEIPLLVLNVRGRSFSTPDVVCIVCQGVRIFVIVGLVLVAMASTTTQRGSSGACSEESQPFLGSHAQEGPVDYGTERFRDDTDTEIASDDSEDEDTDDDGDDSASIKRRRAKRLEETGGWLGYLKDFKIFVPLLIPRKDRKVQLSIILCLLCIAGGRAMIILIPRQLGIVTDKILAKEAPYGALAIWLLLSLISGESGLGLVEALAKIPIKQFSYRQITNAAFSHVMNLPMEFHAERDSAEVMKAIEQGEALSNLLETAVIDILPTVADMFIALWFLYWKFNAYVSLAMLVASVAFTTLEVVTSNMNLANRRASSKAEREEARIMHQAVQGWQTVTYFNMFNFEKRRFGQAVDSQLAASRRYGVGDAFIQALLEATVPVTFFVLACLVLYEITNGRASPGDFVLLLTYWEYLVWPLKFLSHNYRYLMSDLVDAERLLNLLQTKSTIVEKENAKNLTPVKGHVAFENVGFAYDPRRQTVKELDVSAAPGKTIALVGETGAGKSSIMKLLLRFHDVTSGRITIDGQDIRDVTLTSLREALGVVPQDPLLFNASVMENLRYARPSATDEDVFEACRAAAIHDRILSFADGYESKVGEQGVKLSGGEIQRLAIARVFLKDPPILILDEATSAVDTMTEANIQHALETLKSGRTTFVIAHRLSTVVNSDKIVVIHEGRVVESETRKVGKHNASDGTSSDDSKANVKRKTPRKSSIITKKATDNKVTKSINKANETELADLKIKPAGEKMLSSPPSANKLSERKFAAWSQHAQSSPYPDFLRPTQEECQVAYEILEGLHGDVIRQVFADPDAPAQEYPYVLDALVVAALSQATSWNNAKRAMKNMKAVYRSPFNYEAIVEGGMEKLVDALRPGGMQNKKAKILMQLLDDVKTRHGKWDLQHLFNASDEEVVKEVVSYWGLGPKCAFCLMSICLNRDAFAVDTHIYRITGLWGWRPRDASRELAQAHLDARIPNELKFGLHYQFIVHGQKCPVCRGNGDSKAVCEYRVLLRQRGGTKDDRTES</sequence>
<dbReference type="GO" id="GO:0005524">
    <property type="term" value="F:ATP binding"/>
    <property type="evidence" value="ECO:0007669"/>
    <property type="project" value="UniProtKB-KW"/>
</dbReference>
<dbReference type="GO" id="GO:0006285">
    <property type="term" value="P:base-excision repair, AP site formation"/>
    <property type="evidence" value="ECO:0007669"/>
    <property type="project" value="UniProtKB-ARBA"/>
</dbReference>
<comment type="similarity">
    <text evidence="2">Belongs to the ABC transporter superfamily. ABCB family. Mitochondrial peptide exporter (TC 3.A.1.212) subfamily.</text>
</comment>
<dbReference type="AlphaFoldDB" id="A0A9P7QU62"/>
<dbReference type="InterPro" id="IPR011527">
    <property type="entry name" value="ABC1_TM_dom"/>
</dbReference>
<dbReference type="GO" id="GO:0016020">
    <property type="term" value="C:membrane"/>
    <property type="evidence" value="ECO:0007669"/>
    <property type="project" value="UniProtKB-SubCell"/>
</dbReference>
<evidence type="ECO:0000256" key="6">
    <source>
        <dbReference type="ARBA" id="ARBA00022989"/>
    </source>
</evidence>
<dbReference type="PROSITE" id="PS50893">
    <property type="entry name" value="ABC_TRANSPORTER_2"/>
    <property type="match status" value="1"/>
</dbReference>
<dbReference type="SUPFAM" id="SSF90123">
    <property type="entry name" value="ABC transporter transmembrane region"/>
    <property type="match status" value="1"/>
</dbReference>
<feature type="compositionally biased region" description="Polar residues" evidence="8">
    <location>
        <begin position="163"/>
        <end position="173"/>
    </location>
</feature>
<feature type="transmembrane region" description="Helical" evidence="9">
    <location>
        <begin position="6"/>
        <end position="28"/>
    </location>
</feature>
<feature type="transmembrane region" description="Helical" evidence="9">
    <location>
        <begin position="259"/>
        <end position="279"/>
    </location>
</feature>
<keyword evidence="7 9" id="KW-0472">Membrane</keyword>
<protein>
    <submittedName>
        <fullName evidence="12">ABC transporter</fullName>
    </submittedName>
</protein>
<dbReference type="GO" id="GO:0016887">
    <property type="term" value="F:ATP hydrolysis activity"/>
    <property type="evidence" value="ECO:0007669"/>
    <property type="project" value="InterPro"/>
</dbReference>
<dbReference type="EMBL" id="JAESDN010000014">
    <property type="protein sequence ID" value="KAG7041610.1"/>
    <property type="molecule type" value="Genomic_DNA"/>
</dbReference>
<evidence type="ECO:0000259" key="11">
    <source>
        <dbReference type="PROSITE" id="PS50929"/>
    </source>
</evidence>
<evidence type="ECO:0000256" key="4">
    <source>
        <dbReference type="ARBA" id="ARBA00022741"/>
    </source>
</evidence>
<feature type="domain" description="ABC transmembrane type-1" evidence="11">
    <location>
        <begin position="262"/>
        <end position="543"/>
    </location>
</feature>
<feature type="transmembrane region" description="Helical" evidence="9">
    <location>
        <begin position="53"/>
        <end position="71"/>
    </location>
</feature>
<dbReference type="Proteomes" id="UP000699042">
    <property type="component" value="Unassembled WGS sequence"/>
</dbReference>
<evidence type="ECO:0000256" key="3">
    <source>
        <dbReference type="ARBA" id="ARBA00022692"/>
    </source>
</evidence>
<evidence type="ECO:0000256" key="7">
    <source>
        <dbReference type="ARBA" id="ARBA00023136"/>
    </source>
</evidence>
<evidence type="ECO:0000256" key="8">
    <source>
        <dbReference type="SAM" id="MobiDB-lite"/>
    </source>
</evidence>
<dbReference type="InterPro" id="IPR003265">
    <property type="entry name" value="HhH-GPD_domain"/>
</dbReference>
<dbReference type="InterPro" id="IPR027417">
    <property type="entry name" value="P-loop_NTPase"/>
</dbReference>
<feature type="transmembrane region" description="Helical" evidence="9">
    <location>
        <begin position="105"/>
        <end position="123"/>
    </location>
</feature>
<feature type="transmembrane region" description="Helical" evidence="9">
    <location>
        <begin position="135"/>
        <end position="156"/>
    </location>
</feature>
<keyword evidence="4" id="KW-0547">Nucleotide-binding</keyword>
<comment type="caution">
    <text evidence="12">The sequence shown here is derived from an EMBL/GenBank/DDBJ whole genome shotgun (WGS) entry which is preliminary data.</text>
</comment>
<dbReference type="Pfam" id="PF00005">
    <property type="entry name" value="ABC_tran"/>
    <property type="match status" value="1"/>
</dbReference>
<feature type="compositionally biased region" description="Acidic residues" evidence="8">
    <location>
        <begin position="197"/>
        <end position="217"/>
    </location>
</feature>
<dbReference type="InterPro" id="IPR039421">
    <property type="entry name" value="Type_1_exporter"/>
</dbReference>
<feature type="transmembrane region" description="Helical" evidence="9">
    <location>
        <begin position="399"/>
        <end position="417"/>
    </location>
</feature>
<dbReference type="PROSITE" id="PS50929">
    <property type="entry name" value="ABC_TM1F"/>
    <property type="match status" value="1"/>
</dbReference>
<proteinExistence type="inferred from homology"/>
<dbReference type="FunFam" id="3.40.50.300:FF:000218">
    <property type="entry name" value="Multidrug ABC transporter ATP-binding protein"/>
    <property type="match status" value="1"/>
</dbReference>
<dbReference type="CDD" id="cd18583">
    <property type="entry name" value="ABC_6TM_HMT1"/>
    <property type="match status" value="1"/>
</dbReference>
<organism evidence="12 13">
    <name type="scientific">Colletotrichum scovillei</name>
    <dbReference type="NCBI Taxonomy" id="1209932"/>
    <lineage>
        <taxon>Eukaryota</taxon>
        <taxon>Fungi</taxon>
        <taxon>Dikarya</taxon>
        <taxon>Ascomycota</taxon>
        <taxon>Pezizomycotina</taxon>
        <taxon>Sordariomycetes</taxon>
        <taxon>Hypocreomycetidae</taxon>
        <taxon>Glomerellales</taxon>
        <taxon>Glomerellaceae</taxon>
        <taxon>Colletotrichum</taxon>
        <taxon>Colletotrichum acutatum species complex</taxon>
    </lineage>
</organism>